<name>A0A7S0QCG4_9CRYP</name>
<evidence type="ECO:0000256" key="2">
    <source>
        <dbReference type="ARBA" id="ARBA00022801"/>
    </source>
</evidence>
<dbReference type="GO" id="GO:0046872">
    <property type="term" value="F:metal ion binding"/>
    <property type="evidence" value="ECO:0007669"/>
    <property type="project" value="UniProtKB-KW"/>
</dbReference>
<feature type="domain" description="Serine/threonine specific protein phosphatases" evidence="5">
    <location>
        <begin position="110"/>
        <end position="115"/>
    </location>
</feature>
<accession>A0A7S0QCG4</accession>
<dbReference type="PANTHER" id="PTHR45619">
    <property type="entry name" value="SERINE/THREONINE-PROTEIN PHOSPHATASE PP2A-RELATED"/>
    <property type="match status" value="1"/>
</dbReference>
<evidence type="ECO:0000256" key="4">
    <source>
        <dbReference type="RuleBase" id="RU004273"/>
    </source>
</evidence>
<keyword evidence="2 4" id="KW-0378">Hydrolase</keyword>
<keyword evidence="1" id="KW-0479">Metal-binding</keyword>
<dbReference type="GO" id="GO:0004722">
    <property type="term" value="F:protein serine/threonine phosphatase activity"/>
    <property type="evidence" value="ECO:0007669"/>
    <property type="project" value="UniProtKB-EC"/>
</dbReference>
<protein>
    <recommendedName>
        <fullName evidence="4">Serine/threonine-protein phosphatase</fullName>
        <ecNumber evidence="4">3.1.3.16</ecNumber>
    </recommendedName>
</protein>
<dbReference type="InterPro" id="IPR006186">
    <property type="entry name" value="Ser/Thr-sp_prot-phosphatase"/>
</dbReference>
<comment type="similarity">
    <text evidence="4">Belongs to the PPP phosphatase family.</text>
</comment>
<evidence type="ECO:0000313" key="6">
    <source>
        <dbReference type="EMBL" id="CAD8630298.1"/>
    </source>
</evidence>
<gene>
    <name evidence="6" type="ORF">CCUR1050_LOCUS7977</name>
</gene>
<dbReference type="InterPro" id="IPR004843">
    <property type="entry name" value="Calcineurin-like_PHP"/>
</dbReference>
<dbReference type="PROSITE" id="PS00125">
    <property type="entry name" value="SER_THR_PHOSPHATASE"/>
    <property type="match status" value="1"/>
</dbReference>
<evidence type="ECO:0000256" key="3">
    <source>
        <dbReference type="ARBA" id="ARBA00023211"/>
    </source>
</evidence>
<dbReference type="InterPro" id="IPR047129">
    <property type="entry name" value="PPA2-like"/>
</dbReference>
<dbReference type="PRINTS" id="PR00114">
    <property type="entry name" value="STPHPHTASE"/>
</dbReference>
<organism evidence="6">
    <name type="scientific">Cryptomonas curvata</name>
    <dbReference type="NCBI Taxonomy" id="233186"/>
    <lineage>
        <taxon>Eukaryota</taxon>
        <taxon>Cryptophyceae</taxon>
        <taxon>Cryptomonadales</taxon>
        <taxon>Cryptomonadaceae</taxon>
        <taxon>Cryptomonas</taxon>
    </lineage>
</organism>
<dbReference type="Pfam" id="PF00149">
    <property type="entry name" value="Metallophos"/>
    <property type="match status" value="1"/>
</dbReference>
<sequence length="305" mass="34483">MEDGNLDEQISLLLNCTILSESAVKQLCNKAREILITESNVQPVRAPVTVCGDIHGQFNDLMELFKIGGMVSDTNYLFLGDYVDRGFHSVEVVTLLVALKVRWPDRITLLRGNHESRQVTQIYGFYDECIKKYGNAAVWKMFTDLFDYLPLTALIEGEILCMHGGWSPSLDTLDDVRDMDRVMEVPNQGPLCDLLWCDPSDAGIGWATSPRGIGYVFGSDVTDEVTQTNGLKMVARAHQMVMEGYTLAHEDKVLTIFSAPNYCCRCGNKACILEVDENMRQTFLQFDRAPVRGKSYTRRLPDYFY</sequence>
<dbReference type="InterPro" id="IPR029052">
    <property type="entry name" value="Metallo-depent_PP-like"/>
</dbReference>
<reference evidence="6" key="1">
    <citation type="submission" date="2021-01" db="EMBL/GenBank/DDBJ databases">
        <authorList>
            <person name="Corre E."/>
            <person name="Pelletier E."/>
            <person name="Niang G."/>
            <person name="Scheremetjew M."/>
            <person name="Finn R."/>
            <person name="Kale V."/>
            <person name="Holt S."/>
            <person name="Cochrane G."/>
            <person name="Meng A."/>
            <person name="Brown T."/>
            <person name="Cohen L."/>
        </authorList>
    </citation>
    <scope>NUCLEOTIDE SEQUENCE</scope>
    <source>
        <strain evidence="6">CCAP979/52</strain>
    </source>
</reference>
<dbReference type="SMART" id="SM00156">
    <property type="entry name" value="PP2Ac"/>
    <property type="match status" value="1"/>
</dbReference>
<evidence type="ECO:0000256" key="1">
    <source>
        <dbReference type="ARBA" id="ARBA00022723"/>
    </source>
</evidence>
<proteinExistence type="inferred from homology"/>
<dbReference type="AlphaFoldDB" id="A0A7S0QCG4"/>
<dbReference type="EC" id="3.1.3.16" evidence="4"/>
<dbReference type="SUPFAM" id="SSF56300">
    <property type="entry name" value="Metallo-dependent phosphatases"/>
    <property type="match status" value="1"/>
</dbReference>
<dbReference type="Gene3D" id="3.60.21.10">
    <property type="match status" value="1"/>
</dbReference>
<dbReference type="EMBL" id="HBEZ01014425">
    <property type="protein sequence ID" value="CAD8630298.1"/>
    <property type="molecule type" value="Transcribed_RNA"/>
</dbReference>
<keyword evidence="3" id="KW-0464">Manganese</keyword>
<dbReference type="CDD" id="cd07415">
    <property type="entry name" value="MPP_PP2A_PP4_PP6"/>
    <property type="match status" value="1"/>
</dbReference>
<comment type="catalytic activity">
    <reaction evidence="4">
        <text>O-phospho-L-threonyl-[protein] + H2O = L-threonyl-[protein] + phosphate</text>
        <dbReference type="Rhea" id="RHEA:47004"/>
        <dbReference type="Rhea" id="RHEA-COMP:11060"/>
        <dbReference type="Rhea" id="RHEA-COMP:11605"/>
        <dbReference type="ChEBI" id="CHEBI:15377"/>
        <dbReference type="ChEBI" id="CHEBI:30013"/>
        <dbReference type="ChEBI" id="CHEBI:43474"/>
        <dbReference type="ChEBI" id="CHEBI:61977"/>
        <dbReference type="EC" id="3.1.3.16"/>
    </reaction>
</comment>
<evidence type="ECO:0000259" key="5">
    <source>
        <dbReference type="PROSITE" id="PS00125"/>
    </source>
</evidence>